<reference evidence="6" key="1">
    <citation type="journal article" date="2023" name="Commun. Biol.">
        <title>Genome analysis of Parmales, the sister group of diatoms, reveals the evolutionary specialization of diatoms from phago-mixotrophs to photoautotrophs.</title>
        <authorList>
            <person name="Ban H."/>
            <person name="Sato S."/>
            <person name="Yoshikawa S."/>
            <person name="Yamada K."/>
            <person name="Nakamura Y."/>
            <person name="Ichinomiya M."/>
            <person name="Sato N."/>
            <person name="Blanc-Mathieu R."/>
            <person name="Endo H."/>
            <person name="Kuwata A."/>
            <person name="Ogata H."/>
        </authorList>
    </citation>
    <scope>NUCLEOTIDE SEQUENCE [LARGE SCALE GENOMIC DNA]</scope>
</reference>
<accession>A0A9W7GNR4</accession>
<name>A0A9W7GNR4_9STRA</name>
<dbReference type="InterPro" id="IPR011990">
    <property type="entry name" value="TPR-like_helical_dom_sf"/>
</dbReference>
<dbReference type="SUPFAM" id="SSF48403">
    <property type="entry name" value="Ankyrin repeat"/>
    <property type="match status" value="1"/>
</dbReference>
<dbReference type="PANTHER" id="PTHR24201">
    <property type="entry name" value="ANK_REP_REGION DOMAIN-CONTAINING PROTEIN"/>
    <property type="match status" value="1"/>
</dbReference>
<comment type="caution">
    <text evidence="5">The sequence shown here is derived from an EMBL/GenBank/DDBJ whole genome shotgun (WGS) entry which is preliminary data.</text>
</comment>
<dbReference type="InterPro" id="IPR050776">
    <property type="entry name" value="Ank_Repeat/CDKN_Inhibitor"/>
</dbReference>
<dbReference type="InterPro" id="IPR002110">
    <property type="entry name" value="Ankyrin_rpt"/>
</dbReference>
<evidence type="ECO:0000256" key="2">
    <source>
        <dbReference type="ARBA" id="ARBA00023043"/>
    </source>
</evidence>
<dbReference type="Gene3D" id="1.25.40.10">
    <property type="entry name" value="Tetratricopeptide repeat domain"/>
    <property type="match status" value="1"/>
</dbReference>
<dbReference type="EMBL" id="BRYA01000455">
    <property type="protein sequence ID" value="GMI49042.1"/>
    <property type="molecule type" value="Genomic_DNA"/>
</dbReference>
<dbReference type="InterPro" id="IPR036770">
    <property type="entry name" value="Ankyrin_rpt-contain_sf"/>
</dbReference>
<dbReference type="Pfam" id="PF12796">
    <property type="entry name" value="Ank_2"/>
    <property type="match status" value="1"/>
</dbReference>
<dbReference type="PROSITE" id="PS50297">
    <property type="entry name" value="ANK_REP_REGION"/>
    <property type="match status" value="1"/>
</dbReference>
<feature type="repeat" description="ANK" evidence="3">
    <location>
        <begin position="691"/>
        <end position="723"/>
    </location>
</feature>
<gene>
    <name evidence="5" type="ORF">TrCOL_g5111</name>
</gene>
<feature type="region of interest" description="Disordered" evidence="4">
    <location>
        <begin position="459"/>
        <end position="492"/>
    </location>
</feature>
<keyword evidence="1" id="KW-0677">Repeat</keyword>
<evidence type="ECO:0000313" key="6">
    <source>
        <dbReference type="Proteomes" id="UP001165065"/>
    </source>
</evidence>
<feature type="compositionally biased region" description="Acidic residues" evidence="4">
    <location>
        <begin position="476"/>
        <end position="486"/>
    </location>
</feature>
<dbReference type="Proteomes" id="UP001165065">
    <property type="component" value="Unassembled WGS sequence"/>
</dbReference>
<dbReference type="Gene3D" id="3.40.50.300">
    <property type="entry name" value="P-loop containing nucleotide triphosphate hydrolases"/>
    <property type="match status" value="1"/>
</dbReference>
<keyword evidence="6" id="KW-1185">Reference proteome</keyword>
<protein>
    <submittedName>
        <fullName evidence="5">Uncharacterized protein</fullName>
    </submittedName>
</protein>
<feature type="compositionally biased region" description="Basic and acidic residues" evidence="4">
    <location>
        <begin position="910"/>
        <end position="919"/>
    </location>
</feature>
<proteinExistence type="predicted"/>
<keyword evidence="2 3" id="KW-0040">ANK repeat</keyword>
<organism evidence="5 6">
    <name type="scientific">Triparma columacea</name>
    <dbReference type="NCBI Taxonomy" id="722753"/>
    <lineage>
        <taxon>Eukaryota</taxon>
        <taxon>Sar</taxon>
        <taxon>Stramenopiles</taxon>
        <taxon>Ochrophyta</taxon>
        <taxon>Bolidophyceae</taxon>
        <taxon>Parmales</taxon>
        <taxon>Triparmaceae</taxon>
        <taxon>Triparma</taxon>
    </lineage>
</organism>
<dbReference type="InterPro" id="IPR027417">
    <property type="entry name" value="P-loop_NTPase"/>
</dbReference>
<dbReference type="AlphaFoldDB" id="A0A9W7GNR4"/>
<dbReference type="PROSITE" id="PS50088">
    <property type="entry name" value="ANK_REPEAT"/>
    <property type="match status" value="1"/>
</dbReference>
<dbReference type="Gene3D" id="1.25.40.20">
    <property type="entry name" value="Ankyrin repeat-containing domain"/>
    <property type="match status" value="1"/>
</dbReference>
<sequence>MNENKKSLPYVLVVGKPCSGKSTLIKSLAQKYGKDNLQPISVLDWLSNSKLVSKSTGCLLEDGDGSGVHDSLMESGLIDLVVEIDVPDEICVRWLEHKLEPNKLPVAASERERPISPFGKAMMKKISNFVDCYGKNISKYDNFPAIFLRINGYGEKEDIFALVDAFVEASVAHRSEDYQLAFTLYGNAAKVAAKFACQEGVAAACCGQGKALLSLNKLKKAVMFLDNSLDLLAGQEPGSITAWGRLARGKIKQKLDKLQAQEHFKQLELKSTAEEIERRRILEERQQWVRPLHEAMKEVALKEARLLENKAASSLYSANFVSYEEQEKERLRAKYKVYTRDMSKEEIEQILVSRLAPKVAKSVLEIGLSKIMFHHEAVLQEKKKKQMEFDLLLRKRKVKAAKVKRITMMQNERKGRIKRIIKVAKCPSEACQVGVPFEVLKRLVREDMERTVRWFRKQQKEKVGNKGGPVEKENNEESSEEEDDWDEGKPRHEINRSDVFSQLCIDTNAMVVESLHPYKPSACHVVQLTPSNDGGVQFGSDSGVVIAFHHHCDIKSGNAEIRFFEDTACTTPLGDEVYTNENLPSLENSLFVKATKVVMMFKSRNFNQDFNSVYFNSWGWKMAIIRVESFDSYRYDIVDSAISSAALKAVIQGDDNCFSAAVFARNLQALEYLLHLGKQFKFDINRKDVLTGTTLLHDAARVGDYDIMKFLLENGANRDVKNFQAETPLFFATRLNHTRCVKLLIYEEERRRMAKKMEARRRAGSPMKKQMVGSLTNLGDKVKGVLGAKNHRGRTAKEIASVVRNGGYVSDPRAKHMRPLSAPMYRHKNPVIISLLDGGVDVNGRKGGRGGGGTPGRPRTAPGGQSRSAVRGKVRPGTAEAVRGTREGKMKRPNTAKLRGFGTPPTRTGRRVERPQTAH</sequence>
<dbReference type="SUPFAM" id="SSF52540">
    <property type="entry name" value="P-loop containing nucleoside triphosphate hydrolases"/>
    <property type="match status" value="1"/>
</dbReference>
<dbReference type="SMART" id="SM00248">
    <property type="entry name" value="ANK"/>
    <property type="match status" value="3"/>
</dbReference>
<dbReference type="OrthoDB" id="426293at2759"/>
<dbReference type="SUPFAM" id="SSF48452">
    <property type="entry name" value="TPR-like"/>
    <property type="match status" value="1"/>
</dbReference>
<evidence type="ECO:0000313" key="5">
    <source>
        <dbReference type="EMBL" id="GMI49042.1"/>
    </source>
</evidence>
<evidence type="ECO:0000256" key="3">
    <source>
        <dbReference type="PROSITE-ProRule" id="PRU00023"/>
    </source>
</evidence>
<feature type="region of interest" description="Disordered" evidence="4">
    <location>
        <begin position="843"/>
        <end position="919"/>
    </location>
</feature>
<feature type="compositionally biased region" description="Basic and acidic residues" evidence="4">
    <location>
        <begin position="459"/>
        <end position="475"/>
    </location>
</feature>
<evidence type="ECO:0000256" key="4">
    <source>
        <dbReference type="SAM" id="MobiDB-lite"/>
    </source>
</evidence>
<evidence type="ECO:0000256" key="1">
    <source>
        <dbReference type="ARBA" id="ARBA00022737"/>
    </source>
</evidence>